<feature type="chain" id="PRO_5017194929" evidence="2">
    <location>
        <begin position="23"/>
        <end position="185"/>
    </location>
</feature>
<feature type="region of interest" description="Disordered" evidence="1">
    <location>
        <begin position="53"/>
        <end position="87"/>
    </location>
</feature>
<sequence length="185" mass="21235">MRASLKIFIVILAMSGFSFVSAAKTPPNFVKAPQFEKAIKNQDFIFEAPTEEKAQEKAQKVEQKNETKEEKEQDRIEKEQEREEKELAKAEREKIVKNLNNMLIESYKVKFSKILGNLSYNIKDKSADDKIKIFSTVLITTNSKIEEIDANKTGLSENKKEVLEGILNHIKSTLEKQIEDVAKKK</sequence>
<dbReference type="EMBL" id="AMFJ01000509">
    <property type="protein sequence ID" value="EKE27245.1"/>
    <property type="molecule type" value="Genomic_DNA"/>
</dbReference>
<feature type="signal peptide" evidence="2">
    <location>
        <begin position="1"/>
        <end position="22"/>
    </location>
</feature>
<evidence type="ECO:0000313" key="3">
    <source>
        <dbReference type="EMBL" id="EKE27245.1"/>
    </source>
</evidence>
<proteinExistence type="predicted"/>
<evidence type="ECO:0000256" key="2">
    <source>
        <dbReference type="SAM" id="SignalP"/>
    </source>
</evidence>
<comment type="caution">
    <text evidence="3">The sequence shown here is derived from an EMBL/GenBank/DDBJ whole genome shotgun (WGS) entry which is preliminary data.</text>
</comment>
<reference evidence="3" key="1">
    <citation type="journal article" date="2012" name="Science">
        <title>Fermentation, hydrogen, and sulfur metabolism in multiple uncultivated bacterial phyla.</title>
        <authorList>
            <person name="Wrighton K.C."/>
            <person name="Thomas B.C."/>
            <person name="Sharon I."/>
            <person name="Miller C.S."/>
            <person name="Castelle C.J."/>
            <person name="VerBerkmoes N.C."/>
            <person name="Wilkins M.J."/>
            <person name="Hettich R.L."/>
            <person name="Lipton M.S."/>
            <person name="Williams K.H."/>
            <person name="Long P.E."/>
            <person name="Banfield J.F."/>
        </authorList>
    </citation>
    <scope>NUCLEOTIDE SEQUENCE [LARGE SCALE GENOMIC DNA]</scope>
</reference>
<protein>
    <submittedName>
        <fullName evidence="3">Uncharacterized protein</fullName>
    </submittedName>
</protein>
<name>K2GVA5_9BACT</name>
<keyword evidence="2" id="KW-0732">Signal</keyword>
<gene>
    <name evidence="3" type="ORF">ACD_3C00235G0004</name>
</gene>
<dbReference type="AlphaFoldDB" id="K2GVA5"/>
<evidence type="ECO:0000256" key="1">
    <source>
        <dbReference type="SAM" id="MobiDB-lite"/>
    </source>
</evidence>
<accession>K2GVA5</accession>
<organism evidence="3">
    <name type="scientific">uncultured bacterium</name>
    <name type="common">gcode 4</name>
    <dbReference type="NCBI Taxonomy" id="1234023"/>
    <lineage>
        <taxon>Bacteria</taxon>
        <taxon>environmental samples</taxon>
    </lineage>
</organism>